<proteinExistence type="predicted"/>
<name>A0A6J8BGY8_MYTCO</name>
<dbReference type="OrthoDB" id="6143766at2759"/>
<keyword evidence="3" id="KW-1185">Reference proteome</keyword>
<protein>
    <submittedName>
        <fullName evidence="2">Uncharacterized protein</fullName>
    </submittedName>
</protein>
<sequence>MASVGSTKLWDPGLFVGVSRIGTSLEEFEDTDQIMIRKSKVTEEDLCLRGTHTCYELQLKLCFGEILMKQEKYSQYQEFMFKNVDFVISITKEMKTRKEYKTMSKSCIYFLHLLSIDTSWHQTGRLWDQEELTCLLSDILSMLPKGIVYGVFEVYLEQCEMMNLSIRFLIEIMKSDRVPKYLHSVKIDTYLNLPFKLFWCKKLINEGHADSNIVNRCLNDFCRGKCQENKAKFTVHIISIADNLSDTSFFKELLQCYLRKNLKTVTSMATTLNGNDRSEYNKKSKSAHSKSKEDLIYTQCASILSGNKMKNVDIKQYSRKFNMKGPEDENEVEMQSEQVKLLILFILLSVTTLGHKSAKLKKYLALKYEYHMACLYLLWCSGDIEVHPGPPWRKKQLEHNSERERKWLQDINSILLKLYWRIPTHSKPKNLWQKDNQPEQWPSDKPFYDTKNASKDDKGQKLSDNEILTCLLECLKKKNVVIPQIYQPEISAWTNGNIQLLHKLQVFRIETEKLKSASFNLFLSNLEDDAKDLQNIKVNLENSNLDKMQTEGLVNNDLRQKKQAEIVAEITRDLANTLCRLAKETDPMEKGDGTWNIPPVDWPEDVPFFNPNNRGKNKDKPKCPDKVLVCTFLKLRYMKIPQNIKQIVDAYQTMYNSTNTEEKKKNKDEICRLYTIHTNLAKLDCSLQYLHKEGLFSREVHGILNQWWKTQSVDKNAEYVLKNAIVRSDERPHITIDITKGFEPDADLRYISYTIPIKDAYLHIKCTTVHPNQLNHKQTITGSLITANYPENIEDSVIPPDVTDFVLEHDSVDQTKCPYDNSVMNTDNGPMTFDLQRQENPLPVTHQHLKPHDDLDTLTTHNTLSSDLNGSRCTTEYDTNSLQASDSVYSSNVSTGDNFGCNMGTSKIKRKQLEDKEEPVKKLLKIEVNQCGHYDRIDEDSSSAESKSNGLSLEPNPDSTGNLVKICSDNVLDSWSLDFSLADRNSANNLGAMCECKNSEDIQSCKQMCHLENLVHQNQQYLPENIDEMKNNDNQNDLIEDDKELESFSDLDNFISGKPSQMAKDLLQ</sequence>
<feature type="region of interest" description="Disordered" evidence="1">
    <location>
        <begin position="430"/>
        <end position="459"/>
    </location>
</feature>
<feature type="compositionally biased region" description="Basic and acidic residues" evidence="1">
    <location>
        <begin position="446"/>
        <end position="459"/>
    </location>
</feature>
<evidence type="ECO:0000256" key="1">
    <source>
        <dbReference type="SAM" id="MobiDB-lite"/>
    </source>
</evidence>
<accession>A0A6J8BGY8</accession>
<feature type="compositionally biased region" description="Polar residues" evidence="1">
    <location>
        <begin position="943"/>
        <end position="959"/>
    </location>
</feature>
<organism evidence="2 3">
    <name type="scientific">Mytilus coruscus</name>
    <name type="common">Sea mussel</name>
    <dbReference type="NCBI Taxonomy" id="42192"/>
    <lineage>
        <taxon>Eukaryota</taxon>
        <taxon>Metazoa</taxon>
        <taxon>Spiralia</taxon>
        <taxon>Lophotrochozoa</taxon>
        <taxon>Mollusca</taxon>
        <taxon>Bivalvia</taxon>
        <taxon>Autobranchia</taxon>
        <taxon>Pteriomorphia</taxon>
        <taxon>Mytilida</taxon>
        <taxon>Mytiloidea</taxon>
        <taxon>Mytilidae</taxon>
        <taxon>Mytilinae</taxon>
        <taxon>Mytilus</taxon>
    </lineage>
</organism>
<dbReference type="Proteomes" id="UP000507470">
    <property type="component" value="Unassembled WGS sequence"/>
</dbReference>
<dbReference type="EMBL" id="CACVKT020003355">
    <property type="protein sequence ID" value="CAC5383185.1"/>
    <property type="molecule type" value="Genomic_DNA"/>
</dbReference>
<dbReference type="AlphaFoldDB" id="A0A6J8BGY8"/>
<evidence type="ECO:0000313" key="2">
    <source>
        <dbReference type="EMBL" id="CAC5383185.1"/>
    </source>
</evidence>
<reference evidence="2 3" key="1">
    <citation type="submission" date="2020-06" db="EMBL/GenBank/DDBJ databases">
        <authorList>
            <person name="Li R."/>
            <person name="Bekaert M."/>
        </authorList>
    </citation>
    <scope>NUCLEOTIDE SEQUENCE [LARGE SCALE GENOMIC DNA]</scope>
    <source>
        <strain evidence="3">wild</strain>
    </source>
</reference>
<feature type="region of interest" description="Disordered" evidence="1">
    <location>
        <begin position="935"/>
        <end position="959"/>
    </location>
</feature>
<evidence type="ECO:0000313" key="3">
    <source>
        <dbReference type="Proteomes" id="UP000507470"/>
    </source>
</evidence>
<gene>
    <name evidence="2" type="ORF">MCOR_18952</name>
</gene>